<dbReference type="NCBIfam" id="NF004824">
    <property type="entry name" value="PRK06180.1"/>
    <property type="match status" value="1"/>
</dbReference>
<dbReference type="PANTHER" id="PTHR43976">
    <property type="entry name" value="SHORT CHAIN DEHYDROGENASE"/>
    <property type="match status" value="1"/>
</dbReference>
<dbReference type="PRINTS" id="PR00081">
    <property type="entry name" value="GDHRDH"/>
</dbReference>
<protein>
    <submittedName>
        <fullName evidence="4">SDR family NAD(P)-dependent oxidoreductase</fullName>
    </submittedName>
</protein>
<proteinExistence type="inferred from homology"/>
<evidence type="ECO:0000256" key="2">
    <source>
        <dbReference type="ARBA" id="ARBA00023002"/>
    </source>
</evidence>
<dbReference type="RefSeq" id="WP_157522155.1">
    <property type="nucleotide sequence ID" value="NZ_CP066775.1"/>
</dbReference>
<dbReference type="NCBIfam" id="NF006114">
    <property type="entry name" value="PRK08263.1"/>
    <property type="match status" value="1"/>
</dbReference>
<dbReference type="Proteomes" id="UP000429232">
    <property type="component" value="Chromosome"/>
</dbReference>
<dbReference type="KEGG" id="mgik:GO620_002875"/>
<dbReference type="GO" id="GO:0016491">
    <property type="term" value="F:oxidoreductase activity"/>
    <property type="evidence" value="ECO:0007669"/>
    <property type="project" value="UniProtKB-KW"/>
</dbReference>
<accession>A0A6I4IML7</accession>
<keyword evidence="5" id="KW-1185">Reference proteome</keyword>
<dbReference type="Gene3D" id="3.40.50.720">
    <property type="entry name" value="NAD(P)-binding Rossmann-like Domain"/>
    <property type="match status" value="1"/>
</dbReference>
<dbReference type="InterPro" id="IPR051911">
    <property type="entry name" value="SDR_oxidoreductase"/>
</dbReference>
<organism evidence="4 5">
    <name type="scientific">Mucilaginibacter ginkgonis</name>
    <dbReference type="NCBI Taxonomy" id="2682091"/>
    <lineage>
        <taxon>Bacteria</taxon>
        <taxon>Pseudomonadati</taxon>
        <taxon>Bacteroidota</taxon>
        <taxon>Sphingobacteriia</taxon>
        <taxon>Sphingobacteriales</taxon>
        <taxon>Sphingobacteriaceae</taxon>
        <taxon>Mucilaginibacter</taxon>
    </lineage>
</organism>
<dbReference type="PANTHER" id="PTHR43976:SF16">
    <property type="entry name" value="SHORT-CHAIN DEHYDROGENASE_REDUCTASE FAMILY PROTEIN"/>
    <property type="match status" value="1"/>
</dbReference>
<dbReference type="Pfam" id="PF00106">
    <property type="entry name" value="adh_short"/>
    <property type="match status" value="1"/>
</dbReference>
<evidence type="ECO:0000313" key="4">
    <source>
        <dbReference type="EMBL" id="QQL50419.1"/>
    </source>
</evidence>
<dbReference type="CDD" id="cd05374">
    <property type="entry name" value="17beta-HSD-like_SDR_c"/>
    <property type="match status" value="1"/>
</dbReference>
<reference evidence="4 5" key="1">
    <citation type="submission" date="2020-12" db="EMBL/GenBank/DDBJ databases">
        <title>HMF7856_wgs.fasta genome submission.</title>
        <authorList>
            <person name="Kang H."/>
            <person name="Kim H."/>
            <person name="Joh K."/>
        </authorList>
    </citation>
    <scope>NUCLEOTIDE SEQUENCE [LARGE SCALE GENOMIC DNA]</scope>
    <source>
        <strain evidence="4 5">HMF7856</strain>
    </source>
</reference>
<dbReference type="InterPro" id="IPR036291">
    <property type="entry name" value="NAD(P)-bd_dom_sf"/>
</dbReference>
<dbReference type="SUPFAM" id="SSF51735">
    <property type="entry name" value="NAD(P)-binding Rossmann-fold domains"/>
    <property type="match status" value="1"/>
</dbReference>
<dbReference type="EMBL" id="CP066775">
    <property type="protein sequence ID" value="QQL50419.1"/>
    <property type="molecule type" value="Genomic_DNA"/>
</dbReference>
<sequence length="285" mass="31448">MEQQNNNPVWFITGCSTGFGRELVKLVLNRGWNAVITARDTEKVNELADGYAENALVLPLDVTDKGQVKSAIEQAQQKFGKIDVLVNNAGYGYFTSIEEGEEDKIRAQFETNVFGLINVTQQVLPMMRKQRSGHIVNISSIGGLRAFTATGYYHATKFAVEGFSESLSQEVASLGIKVLIVEPGPFRTDWAGRSTSRTETKLDDYKEAVGKRMDQSLAGSGKQVGDPVRGCEAIIKAVENPDQPLRLLLGEMAYNMAKEKVNTLTKNFDDCKELSISADFPPNER</sequence>
<evidence type="ECO:0000256" key="1">
    <source>
        <dbReference type="ARBA" id="ARBA00006484"/>
    </source>
</evidence>
<comment type="similarity">
    <text evidence="1 3">Belongs to the short-chain dehydrogenases/reductases (SDR) family.</text>
</comment>
<gene>
    <name evidence="4" type="ORF">GO620_002875</name>
</gene>
<name>A0A6I4IML7_9SPHI</name>
<keyword evidence="2" id="KW-0560">Oxidoreductase</keyword>
<evidence type="ECO:0000256" key="3">
    <source>
        <dbReference type="RuleBase" id="RU000363"/>
    </source>
</evidence>
<dbReference type="AlphaFoldDB" id="A0A6I4IML7"/>
<evidence type="ECO:0000313" key="5">
    <source>
        <dbReference type="Proteomes" id="UP000429232"/>
    </source>
</evidence>
<dbReference type="PRINTS" id="PR00080">
    <property type="entry name" value="SDRFAMILY"/>
</dbReference>
<dbReference type="InterPro" id="IPR002347">
    <property type="entry name" value="SDR_fam"/>
</dbReference>